<dbReference type="PANTHER" id="PTHR11851:SF49">
    <property type="entry name" value="MITOCHONDRIAL-PROCESSING PEPTIDASE SUBUNIT ALPHA"/>
    <property type="match status" value="1"/>
</dbReference>
<dbReference type="Gene3D" id="3.30.830.10">
    <property type="entry name" value="Metalloenzyme, LuxS/M16 peptidase-like"/>
    <property type="match status" value="2"/>
</dbReference>
<dbReference type="InterPro" id="IPR011765">
    <property type="entry name" value="Pept_M16_N"/>
</dbReference>
<sequence length="447" mass="49492">MSFNSFRDVLPSGLRVVTVETPHLHTALLAIYVRTGSRHEAEANNGVSHFLEHLFFRGSEGWPDTVKMNAAVEEVGGNLNGVTTRDHGYYYTPIHPAHLRVGMDILGDMLTRPRLTDMEVERQIILEEMLDEVDEKGRDIDLDNLSQRLLFPGHPLALKIAGTRESVTALTHAQVLEHFAKHYVAGNLVVTAAGRVNRQEVLEMTERAFARLPLGPGNIEVAPPSTPSGPKLHFVAHDESQTEFRINFRTVPDRHEDQPALQIIRRLLDDGLSSRLPFEIVERRGLAYSVHASLDTYHDAGLFEIEAASAPEKAAQVVEESFRVLGALCDTEVGEEELSRAKRRHRMLLEFAQDSPGELAGWFGVNELFNAPESFSHRADLVDAQSAARVREVARRYFTRDNLTVVAVGQRKGLKALERVVQEAPGLAAPKAPETPVLAAVSGLGRG</sequence>
<evidence type="ECO:0000256" key="3">
    <source>
        <dbReference type="RuleBase" id="RU004447"/>
    </source>
</evidence>
<dbReference type="InterPro" id="IPR001431">
    <property type="entry name" value="Pept_M16_Zn_BS"/>
</dbReference>
<feature type="domain" description="Peptidase M16 N-terminal" evidence="4">
    <location>
        <begin position="15"/>
        <end position="162"/>
    </location>
</feature>
<organism evidence="6 7">
    <name type="scientific">Pyxidicoccus parkwayensis</name>
    <dbReference type="NCBI Taxonomy" id="2813578"/>
    <lineage>
        <taxon>Bacteria</taxon>
        <taxon>Pseudomonadati</taxon>
        <taxon>Myxococcota</taxon>
        <taxon>Myxococcia</taxon>
        <taxon>Myxococcales</taxon>
        <taxon>Cystobacterineae</taxon>
        <taxon>Myxococcaceae</taxon>
        <taxon>Pyxidicoccus</taxon>
    </lineage>
</organism>
<comment type="similarity">
    <text evidence="2 3">Belongs to the peptidase M16 family.</text>
</comment>
<evidence type="ECO:0000313" key="6">
    <source>
        <dbReference type="EMBL" id="QSQ24594.1"/>
    </source>
</evidence>
<dbReference type="Pfam" id="PF00675">
    <property type="entry name" value="Peptidase_M16"/>
    <property type="match status" value="1"/>
</dbReference>
<evidence type="ECO:0000259" key="5">
    <source>
        <dbReference type="Pfam" id="PF05193"/>
    </source>
</evidence>
<dbReference type="Pfam" id="PF05193">
    <property type="entry name" value="Peptidase_M16_C"/>
    <property type="match status" value="1"/>
</dbReference>
<name>A0ABX7P1D3_9BACT</name>
<evidence type="ECO:0000259" key="4">
    <source>
        <dbReference type="Pfam" id="PF00675"/>
    </source>
</evidence>
<protein>
    <submittedName>
        <fullName evidence="6">Insulinase family protein</fullName>
    </submittedName>
</protein>
<feature type="domain" description="Peptidase M16 C-terminal" evidence="5">
    <location>
        <begin position="170"/>
        <end position="343"/>
    </location>
</feature>
<gene>
    <name evidence="6" type="ORF">JY651_06480</name>
</gene>
<dbReference type="InterPro" id="IPR011249">
    <property type="entry name" value="Metalloenz_LuxS/M16"/>
</dbReference>
<evidence type="ECO:0000256" key="2">
    <source>
        <dbReference type="ARBA" id="ARBA00007261"/>
    </source>
</evidence>
<evidence type="ECO:0000256" key="1">
    <source>
        <dbReference type="ARBA" id="ARBA00001947"/>
    </source>
</evidence>
<dbReference type="InterPro" id="IPR050361">
    <property type="entry name" value="MPP/UQCRC_Complex"/>
</dbReference>
<dbReference type="PROSITE" id="PS00143">
    <property type="entry name" value="INSULINASE"/>
    <property type="match status" value="1"/>
</dbReference>
<proteinExistence type="inferred from homology"/>
<accession>A0ABX7P1D3</accession>
<dbReference type="PANTHER" id="PTHR11851">
    <property type="entry name" value="METALLOPROTEASE"/>
    <property type="match status" value="1"/>
</dbReference>
<evidence type="ECO:0000313" key="7">
    <source>
        <dbReference type="Proteomes" id="UP000662747"/>
    </source>
</evidence>
<dbReference type="EMBL" id="CP071090">
    <property type="protein sequence ID" value="QSQ24594.1"/>
    <property type="molecule type" value="Genomic_DNA"/>
</dbReference>
<dbReference type="Proteomes" id="UP000662747">
    <property type="component" value="Chromosome"/>
</dbReference>
<dbReference type="InterPro" id="IPR007863">
    <property type="entry name" value="Peptidase_M16_C"/>
</dbReference>
<dbReference type="SUPFAM" id="SSF63411">
    <property type="entry name" value="LuxS/MPP-like metallohydrolase"/>
    <property type="match status" value="2"/>
</dbReference>
<comment type="cofactor">
    <cofactor evidence="1">
        <name>Zn(2+)</name>
        <dbReference type="ChEBI" id="CHEBI:29105"/>
    </cofactor>
</comment>
<dbReference type="RefSeq" id="WP_206726156.1">
    <property type="nucleotide sequence ID" value="NZ_CP071090.1"/>
</dbReference>
<reference evidence="6 7" key="1">
    <citation type="submission" date="2021-02" db="EMBL/GenBank/DDBJ databases">
        <title>De Novo genome assembly of isolated myxobacteria.</title>
        <authorList>
            <person name="Stevens D.C."/>
        </authorList>
    </citation>
    <scope>NUCLEOTIDE SEQUENCE [LARGE SCALE GENOMIC DNA]</scope>
    <source>
        <strain evidence="7">SCPEA02</strain>
    </source>
</reference>
<keyword evidence="7" id="KW-1185">Reference proteome</keyword>